<comment type="caution">
    <text evidence="2">The sequence shown here is derived from an EMBL/GenBank/DDBJ whole genome shotgun (WGS) entry which is preliminary data.</text>
</comment>
<dbReference type="PANTHER" id="PTHR23159:SF31">
    <property type="entry name" value="CENTROSOME-ASSOCIATED PROTEIN CEP250 ISOFORM X1"/>
    <property type="match status" value="1"/>
</dbReference>
<organism evidence="2">
    <name type="scientific">mine drainage metagenome</name>
    <dbReference type="NCBI Taxonomy" id="410659"/>
    <lineage>
        <taxon>unclassified sequences</taxon>
        <taxon>metagenomes</taxon>
        <taxon>ecological metagenomes</taxon>
    </lineage>
</organism>
<dbReference type="EMBL" id="MLJW01000051">
    <property type="protein sequence ID" value="OIR05247.1"/>
    <property type="molecule type" value="Genomic_DNA"/>
</dbReference>
<gene>
    <name evidence="2" type="primary">smc_15</name>
    <name evidence="2" type="ORF">GALL_125590</name>
</gene>
<reference evidence="2" key="1">
    <citation type="submission" date="2016-10" db="EMBL/GenBank/DDBJ databases">
        <title>Sequence of Gallionella enrichment culture.</title>
        <authorList>
            <person name="Poehlein A."/>
            <person name="Muehling M."/>
            <person name="Daniel R."/>
        </authorList>
    </citation>
    <scope>NUCLEOTIDE SEQUENCE</scope>
</reference>
<accession>A0A1J5SA87</accession>
<evidence type="ECO:0000313" key="2">
    <source>
        <dbReference type="EMBL" id="OIR05247.1"/>
    </source>
</evidence>
<dbReference type="PANTHER" id="PTHR23159">
    <property type="entry name" value="CENTROSOMAL PROTEIN 2"/>
    <property type="match status" value="1"/>
</dbReference>
<sequence>MNKTLLLVICDFLLLNLLALTRWEKAEPFRPTHAAIPPHATNGAATAEQDLVATMRQSLADEQSTRDRLARELAQRSQSVASLQAEKSQLSASLQASQTQAGTLHNQLLSAEQLAAARQARLAALERDLALREAEAKQQKAQLDALQKAQADSANRIQNLSVAVKVADEEKRLLQQTADSLKQQVQAERLERQKVQETTIQLAQGVDKLAANSGELTKEIRENRPINANVLFNEFLANRVAVDVRAARDNSFLGTLQRSGKTGSVVVSDGTQDYALLHVDETPFSYQDPFIDWKTITVALDHGGHDVKGTALAFLSADPRIVAVPLTASQAAALGTHVYHLAKEPYRFPKAMLVNRGGKGYGEVPFQLDASNPGFVKMDNRFIKMLAGDFTPSRGDLVFSLSGEFLGIMVNSDYCAVLSAIKPARTLTLPDTSGQGTARLFSEFGARIQAMPFRMQ</sequence>
<keyword evidence="1" id="KW-0175">Coiled coil</keyword>
<name>A0A1J5SA87_9ZZZZ</name>
<protein>
    <submittedName>
        <fullName evidence="2">Chromosome partition protein Smc</fullName>
    </submittedName>
</protein>
<feature type="coiled-coil region" evidence="1">
    <location>
        <begin position="66"/>
        <end position="198"/>
    </location>
</feature>
<proteinExistence type="predicted"/>
<dbReference type="AlphaFoldDB" id="A0A1J5SA87"/>
<evidence type="ECO:0000256" key="1">
    <source>
        <dbReference type="SAM" id="Coils"/>
    </source>
</evidence>